<dbReference type="AlphaFoldDB" id="E6W3E8"/>
<reference evidence="2 3" key="1">
    <citation type="submission" date="2010-12" db="EMBL/GenBank/DDBJ databases">
        <title>Complete sequence of Desulfurispirillum indicum S5.</title>
        <authorList>
            <consortium name="US DOE Joint Genome Institute"/>
            <person name="Lucas S."/>
            <person name="Copeland A."/>
            <person name="Lapidus A."/>
            <person name="Cheng J.-F."/>
            <person name="Goodwin L."/>
            <person name="Pitluck S."/>
            <person name="Chertkov O."/>
            <person name="Held B."/>
            <person name="Detter J.C."/>
            <person name="Han C."/>
            <person name="Tapia R."/>
            <person name="Land M."/>
            <person name="Hauser L."/>
            <person name="Kyrpides N."/>
            <person name="Ivanova N."/>
            <person name="Mikhailova N."/>
            <person name="Haggblom M."/>
            <person name="Rauschenbach I."/>
            <person name="Bini E."/>
            <person name="Woyke T."/>
        </authorList>
    </citation>
    <scope>NUCLEOTIDE SEQUENCE [LARGE SCALE GENOMIC DNA]</scope>
    <source>
        <strain evidence="3">ATCC BAA-1389 / DSM 22839 / S5</strain>
    </source>
</reference>
<evidence type="ECO:0000313" key="3">
    <source>
        <dbReference type="Proteomes" id="UP000002572"/>
    </source>
</evidence>
<keyword evidence="3" id="KW-1185">Reference proteome</keyword>
<dbReference type="STRING" id="653733.Selin_1006"/>
<organism evidence="2 3">
    <name type="scientific">Desulfurispirillum indicum (strain ATCC BAA-1389 / DSM 22839 / S5)</name>
    <dbReference type="NCBI Taxonomy" id="653733"/>
    <lineage>
        <taxon>Bacteria</taxon>
        <taxon>Pseudomonadati</taxon>
        <taxon>Chrysiogenota</taxon>
        <taxon>Chrysiogenia</taxon>
        <taxon>Chrysiogenales</taxon>
        <taxon>Chrysiogenaceae</taxon>
        <taxon>Desulfurispirillum</taxon>
    </lineage>
</organism>
<sequence length="135" mass="15376">MFSTSITQGVNPYSQVQKNAAVHTEQAQTNHEPTQTGGAVRTDAVTLSEEAKRLYYEEWVLREEPEDEEEETEDSLDLEWAKEDEDKTIVMETFRAYASEGMFAEMNPEEISVENNLMMTEGSIMESEDISPEVL</sequence>
<dbReference type="InParanoid" id="E6W3E8"/>
<feature type="compositionally biased region" description="Polar residues" evidence="1">
    <location>
        <begin position="25"/>
        <end position="37"/>
    </location>
</feature>
<dbReference type="EMBL" id="CP002432">
    <property type="protein sequence ID" value="ADU65741.1"/>
    <property type="molecule type" value="Genomic_DNA"/>
</dbReference>
<dbReference type="HOGENOM" id="CLU_1882390_0_0_0"/>
<dbReference type="Proteomes" id="UP000002572">
    <property type="component" value="Chromosome"/>
</dbReference>
<dbReference type="KEGG" id="din:Selin_1006"/>
<evidence type="ECO:0000256" key="1">
    <source>
        <dbReference type="SAM" id="MobiDB-lite"/>
    </source>
</evidence>
<proteinExistence type="predicted"/>
<evidence type="ECO:0000313" key="2">
    <source>
        <dbReference type="EMBL" id="ADU65741.1"/>
    </source>
</evidence>
<gene>
    <name evidence="2" type="ordered locus">Selin_1006</name>
</gene>
<dbReference type="RefSeq" id="WP_013505624.1">
    <property type="nucleotide sequence ID" value="NC_014836.1"/>
</dbReference>
<name>E6W3E8_DESIS</name>
<feature type="region of interest" description="Disordered" evidence="1">
    <location>
        <begin position="18"/>
        <end position="39"/>
    </location>
</feature>
<accession>E6W3E8</accession>
<protein>
    <submittedName>
        <fullName evidence="2">Uncharacterized protein</fullName>
    </submittedName>
</protein>